<feature type="compositionally biased region" description="Polar residues" evidence="5">
    <location>
        <begin position="155"/>
        <end position="165"/>
    </location>
</feature>
<reference evidence="7 8" key="1">
    <citation type="submission" date="2018-03" db="EMBL/GenBank/DDBJ databases">
        <title>Comparative analysis of microorganisms from saline springs in Andes Mountain Range, Colombia.</title>
        <authorList>
            <person name="Rubin E."/>
        </authorList>
    </citation>
    <scope>NUCLEOTIDE SEQUENCE [LARGE SCALE GENOMIC DNA]</scope>
    <source>
        <strain evidence="7 8">CG 35</strain>
    </source>
</reference>
<evidence type="ECO:0000256" key="3">
    <source>
        <dbReference type="ARBA" id="ARBA00022801"/>
    </source>
</evidence>
<evidence type="ECO:0000313" key="7">
    <source>
        <dbReference type="EMBL" id="PRZ11930.1"/>
    </source>
</evidence>
<evidence type="ECO:0000256" key="4">
    <source>
        <dbReference type="ARBA" id="ARBA00022807"/>
    </source>
</evidence>
<gene>
    <name evidence="7" type="ORF">BCL67_12712</name>
</gene>
<dbReference type="EMBL" id="PVTY01000027">
    <property type="protein sequence ID" value="PRZ11930.1"/>
    <property type="molecule type" value="Genomic_DNA"/>
</dbReference>
<protein>
    <submittedName>
        <fullName evidence="7">Cell wall-associated NlpC family hydrolase</fullName>
    </submittedName>
</protein>
<evidence type="ECO:0000256" key="2">
    <source>
        <dbReference type="ARBA" id="ARBA00022670"/>
    </source>
</evidence>
<feature type="compositionally biased region" description="Low complexity" evidence="5">
    <location>
        <begin position="166"/>
        <end position="178"/>
    </location>
</feature>
<dbReference type="InterPro" id="IPR051202">
    <property type="entry name" value="Peptidase_C40"/>
</dbReference>
<dbReference type="SUPFAM" id="SSF54001">
    <property type="entry name" value="Cysteine proteinases"/>
    <property type="match status" value="1"/>
</dbReference>
<proteinExistence type="inferred from homology"/>
<feature type="compositionally biased region" description="Polar residues" evidence="5">
    <location>
        <begin position="194"/>
        <end position="210"/>
    </location>
</feature>
<sequence length="340" mass="34345">MTFVSRRDRRRQAKPSLAKAVASNAGTVGRGAAAAVAASGLVLSSGVAANAGTDISTPEVTTLDVTASGLSVERASTTSAVAVTASSDVELSFDRPVVTSTPAPEPAPVVEAAPAPEPAPEPEPEPAPEPTPVVEEVEEAVTASMPMPTEPEAPAQQTDPAPQEQQSSTGNTGWSNTGQQGGNTGQAQSSTGQRTSQANTGQQSQGNTQVASTSPAQEEAPAASSGGNGSIVGAAYAGLGNPYVLGGTSPSSGWDCSGFINWAYNQAGESLPRTTYGMMASMRQVSSPSPGDIVIQNGGSHAAIYVGNGQLIGANNPRVGTIQYPLNSPYWTNTMYLSAN</sequence>
<organism evidence="7 8">
    <name type="scientific">Nesterenkonia sandarakina</name>
    <dbReference type="NCBI Taxonomy" id="272918"/>
    <lineage>
        <taxon>Bacteria</taxon>
        <taxon>Bacillati</taxon>
        <taxon>Actinomycetota</taxon>
        <taxon>Actinomycetes</taxon>
        <taxon>Micrococcales</taxon>
        <taxon>Micrococcaceae</taxon>
        <taxon>Nesterenkonia</taxon>
    </lineage>
</organism>
<comment type="caution">
    <text evidence="7">The sequence shown here is derived from an EMBL/GenBank/DDBJ whole genome shotgun (WGS) entry which is preliminary data.</text>
</comment>
<dbReference type="Proteomes" id="UP000238217">
    <property type="component" value="Unassembled WGS sequence"/>
</dbReference>
<dbReference type="InterPro" id="IPR000064">
    <property type="entry name" value="NLP_P60_dom"/>
</dbReference>
<dbReference type="InterPro" id="IPR038765">
    <property type="entry name" value="Papain-like_cys_pep_sf"/>
</dbReference>
<feature type="compositionally biased region" description="Low complexity" evidence="5">
    <location>
        <begin position="211"/>
        <end position="225"/>
    </location>
</feature>
<dbReference type="PROSITE" id="PS51935">
    <property type="entry name" value="NLPC_P60"/>
    <property type="match status" value="1"/>
</dbReference>
<dbReference type="GO" id="GO:0008234">
    <property type="term" value="F:cysteine-type peptidase activity"/>
    <property type="evidence" value="ECO:0007669"/>
    <property type="project" value="UniProtKB-KW"/>
</dbReference>
<dbReference type="GO" id="GO:0006508">
    <property type="term" value="P:proteolysis"/>
    <property type="evidence" value="ECO:0007669"/>
    <property type="project" value="UniProtKB-KW"/>
</dbReference>
<evidence type="ECO:0000259" key="6">
    <source>
        <dbReference type="PROSITE" id="PS51935"/>
    </source>
</evidence>
<dbReference type="PANTHER" id="PTHR47053:SF1">
    <property type="entry name" value="MUREIN DD-ENDOPEPTIDASE MEPH-RELATED"/>
    <property type="match status" value="1"/>
</dbReference>
<comment type="similarity">
    <text evidence="1">Belongs to the peptidase C40 family.</text>
</comment>
<keyword evidence="4" id="KW-0788">Thiol protease</keyword>
<evidence type="ECO:0000313" key="8">
    <source>
        <dbReference type="Proteomes" id="UP000238217"/>
    </source>
</evidence>
<name>A0A2T0YB35_9MICC</name>
<feature type="domain" description="NlpC/P60" evidence="6">
    <location>
        <begin position="225"/>
        <end position="340"/>
    </location>
</feature>
<dbReference type="AlphaFoldDB" id="A0A2T0YB35"/>
<feature type="region of interest" description="Disordered" evidence="5">
    <location>
        <begin position="97"/>
        <end position="227"/>
    </location>
</feature>
<dbReference type="Pfam" id="PF00877">
    <property type="entry name" value="NLPC_P60"/>
    <property type="match status" value="1"/>
</dbReference>
<dbReference type="Gene3D" id="3.90.1720.10">
    <property type="entry name" value="endopeptidase domain like (from Nostoc punctiforme)"/>
    <property type="match status" value="1"/>
</dbReference>
<feature type="compositionally biased region" description="Low complexity" evidence="5">
    <location>
        <begin position="97"/>
        <end position="114"/>
    </location>
</feature>
<dbReference type="RefSeq" id="WP_258175101.1">
    <property type="nucleotide sequence ID" value="NZ_PVTY01000027.1"/>
</dbReference>
<evidence type="ECO:0000256" key="5">
    <source>
        <dbReference type="SAM" id="MobiDB-lite"/>
    </source>
</evidence>
<keyword evidence="8" id="KW-1185">Reference proteome</keyword>
<accession>A0A2T0YB35</accession>
<evidence type="ECO:0000256" key="1">
    <source>
        <dbReference type="ARBA" id="ARBA00007074"/>
    </source>
</evidence>
<keyword evidence="3 7" id="KW-0378">Hydrolase</keyword>
<keyword evidence="2" id="KW-0645">Protease</keyword>
<dbReference type="PANTHER" id="PTHR47053">
    <property type="entry name" value="MUREIN DD-ENDOPEPTIDASE MEPH-RELATED"/>
    <property type="match status" value="1"/>
</dbReference>